<dbReference type="RefSeq" id="WP_189260015.1">
    <property type="nucleotide sequence ID" value="NZ_BMRE01000108.1"/>
</dbReference>
<dbReference type="Gene3D" id="1.10.260.40">
    <property type="entry name" value="lambda repressor-like DNA-binding domains"/>
    <property type="match status" value="1"/>
</dbReference>
<dbReference type="Gene3D" id="3.40.50.300">
    <property type="entry name" value="P-loop containing nucleotide triphosphate hydrolases"/>
    <property type="match status" value="1"/>
</dbReference>
<organism evidence="2 3">
    <name type="scientific">Lentzea flava</name>
    <dbReference type="NCBI Taxonomy" id="103732"/>
    <lineage>
        <taxon>Bacteria</taxon>
        <taxon>Bacillati</taxon>
        <taxon>Actinomycetota</taxon>
        <taxon>Actinomycetes</taxon>
        <taxon>Pseudonocardiales</taxon>
        <taxon>Pseudonocardiaceae</taxon>
        <taxon>Lentzea</taxon>
    </lineage>
</organism>
<keyword evidence="3" id="KW-1185">Reference proteome</keyword>
<dbReference type="InterPro" id="IPR011990">
    <property type="entry name" value="TPR-like_helical_dom_sf"/>
</dbReference>
<reference evidence="3" key="1">
    <citation type="journal article" date="2019" name="Int. J. Syst. Evol. Microbiol.">
        <title>The Global Catalogue of Microorganisms (GCM) 10K type strain sequencing project: providing services to taxonomists for standard genome sequencing and annotation.</title>
        <authorList>
            <consortium name="The Broad Institute Genomics Platform"/>
            <consortium name="The Broad Institute Genome Sequencing Center for Infectious Disease"/>
            <person name="Wu L."/>
            <person name="Ma J."/>
        </authorList>
    </citation>
    <scope>NUCLEOTIDE SEQUENCE [LARGE SCALE GENOMIC DNA]</scope>
    <source>
        <strain evidence="3">JCM 3296</strain>
    </source>
</reference>
<dbReference type="SMART" id="SM00382">
    <property type="entry name" value="AAA"/>
    <property type="match status" value="1"/>
</dbReference>
<evidence type="ECO:0000313" key="2">
    <source>
        <dbReference type="EMBL" id="GGU86946.1"/>
    </source>
</evidence>
<dbReference type="PANTHER" id="PTHR47691">
    <property type="entry name" value="REGULATOR-RELATED"/>
    <property type="match status" value="1"/>
</dbReference>
<dbReference type="PANTHER" id="PTHR47691:SF3">
    <property type="entry name" value="HTH-TYPE TRANSCRIPTIONAL REGULATOR RV0890C-RELATED"/>
    <property type="match status" value="1"/>
</dbReference>
<dbReference type="Gene3D" id="1.25.40.10">
    <property type="entry name" value="Tetratricopeptide repeat domain"/>
    <property type="match status" value="2"/>
</dbReference>
<evidence type="ECO:0000259" key="1">
    <source>
        <dbReference type="PROSITE" id="PS50943"/>
    </source>
</evidence>
<dbReference type="InterPro" id="IPR001387">
    <property type="entry name" value="Cro/C1-type_HTH"/>
</dbReference>
<dbReference type="Pfam" id="PF13560">
    <property type="entry name" value="HTH_31"/>
    <property type="match status" value="1"/>
</dbReference>
<dbReference type="PROSITE" id="PS50943">
    <property type="entry name" value="HTH_CROC1"/>
    <property type="match status" value="1"/>
</dbReference>
<dbReference type="PRINTS" id="PR00364">
    <property type="entry name" value="DISEASERSIST"/>
</dbReference>
<feature type="domain" description="HTH cro/C1-type" evidence="1">
    <location>
        <begin position="17"/>
        <end position="72"/>
    </location>
</feature>
<dbReference type="CDD" id="cd00093">
    <property type="entry name" value="HTH_XRE"/>
    <property type="match status" value="1"/>
</dbReference>
<dbReference type="SUPFAM" id="SSF52540">
    <property type="entry name" value="P-loop containing nucleoside triphosphate hydrolases"/>
    <property type="match status" value="1"/>
</dbReference>
<dbReference type="SUPFAM" id="SSF47413">
    <property type="entry name" value="lambda repressor-like DNA-binding domains"/>
    <property type="match status" value="1"/>
</dbReference>
<proteinExistence type="predicted"/>
<name>A0ABQ2VJW1_9PSEU</name>
<dbReference type="SUPFAM" id="SSF48452">
    <property type="entry name" value="TPR-like"/>
    <property type="match status" value="1"/>
</dbReference>
<dbReference type="Proteomes" id="UP000649573">
    <property type="component" value="Unassembled WGS sequence"/>
</dbReference>
<accession>A0ABQ2VJW1</accession>
<dbReference type="InterPro" id="IPR003593">
    <property type="entry name" value="AAA+_ATPase"/>
</dbReference>
<sequence length="750" mass="81689">MNKLGPAGAHSPFGEMLLRYRMAAGLSQAGLASASGMSVRALRDLERGRASAPQERSAELLATALGLERDERTSFLMLAKEGRRRIAVMENRTSLLALPAVGDLVGREAELRRLAQDAGTAGVVVITGPPGVGKTSLAVAAAGGLASQFPDGCLALDLRGVDDRPMTSAVALERMLTSLGVTSGQMPVTADERGSLFRTLLRDRRLLLILDNATDEAQVRPLLTMSEGSLTIVTSRRVLAGLESARWMVLDVLPAESAVDLVGSIVGEELVKAEADAARELVSLCGCLPLAVRIVSNRLATRQHGSIAELVRQMGDERRRLDSLSVGDLHPRAAFEVSYRMLPARARLVFRRLAVIPGVHFDDELAAVATGVPAEEIGLLLDELVEMSLLNTTAAPIYFQFHDLLRLFARERWVEEEPEHVRDELRDVLYAHVLERGSAAGALFFPEVIEVPQDSPFGSHEEANEWLEQEVTTWSAVQREAAALGWHKQVYDFAWSMHRYSIGRAQHRWDEVFELGLRAARAMGDRIGEAEMLTWAGTAQRLSAGDSERALEMLREASALAQELDLHDTALSIHSSIGQALASLGRVDEALEHSRLAHEMSKGYDFFGWRVWMSVGLGTALLAAGRLQESLDLHTALLAEAENRRDEAGPELAGKVMVLLLTVIGDALAGLGRWPEAAQSYHDARSRYGAGQANFRNEAELALGEGVAWRQAGETERARTCLTFALDRLDGLADSVTRKRVEAELALLPD</sequence>
<protein>
    <recommendedName>
        <fullName evidence="1">HTH cro/C1-type domain-containing protein</fullName>
    </recommendedName>
</protein>
<dbReference type="InterPro" id="IPR027417">
    <property type="entry name" value="P-loop_NTPase"/>
</dbReference>
<dbReference type="InterPro" id="IPR010982">
    <property type="entry name" value="Lambda_DNA-bd_dom_sf"/>
</dbReference>
<gene>
    <name evidence="2" type="ORF">GCM10010178_91070</name>
</gene>
<dbReference type="EMBL" id="BMRE01000108">
    <property type="protein sequence ID" value="GGU86946.1"/>
    <property type="molecule type" value="Genomic_DNA"/>
</dbReference>
<evidence type="ECO:0000313" key="3">
    <source>
        <dbReference type="Proteomes" id="UP000649573"/>
    </source>
</evidence>
<dbReference type="SMART" id="SM00530">
    <property type="entry name" value="HTH_XRE"/>
    <property type="match status" value="1"/>
</dbReference>
<comment type="caution">
    <text evidence="2">The sequence shown here is derived from an EMBL/GenBank/DDBJ whole genome shotgun (WGS) entry which is preliminary data.</text>
</comment>